<dbReference type="EMBL" id="LAZR01000019">
    <property type="protein sequence ID" value="KKO05306.1"/>
    <property type="molecule type" value="Genomic_DNA"/>
</dbReference>
<reference evidence="9" key="1">
    <citation type="journal article" date="2015" name="Nature">
        <title>Complex archaea that bridge the gap between prokaryotes and eukaryotes.</title>
        <authorList>
            <person name="Spang A."/>
            <person name="Saw J.H."/>
            <person name="Jorgensen S.L."/>
            <person name="Zaremba-Niedzwiedzka K."/>
            <person name="Martijn J."/>
            <person name="Lind A.E."/>
            <person name="van Eijk R."/>
            <person name="Schleper C."/>
            <person name="Guy L."/>
            <person name="Ettema T.J."/>
        </authorList>
    </citation>
    <scope>NUCLEOTIDE SEQUENCE</scope>
</reference>
<dbReference type="Gene3D" id="3.30.1360.100">
    <property type="entry name" value="General secretion pathway protein M, EpsM"/>
    <property type="match status" value="1"/>
</dbReference>
<evidence type="ECO:0000256" key="2">
    <source>
        <dbReference type="ARBA" id="ARBA00022448"/>
    </source>
</evidence>
<dbReference type="GO" id="GO:0005886">
    <property type="term" value="C:plasma membrane"/>
    <property type="evidence" value="ECO:0007669"/>
    <property type="project" value="UniProtKB-SubCell"/>
</dbReference>
<evidence type="ECO:0000256" key="8">
    <source>
        <dbReference type="ARBA" id="ARBA00023136"/>
    </source>
</evidence>
<dbReference type="InterPro" id="IPR007690">
    <property type="entry name" value="T2SS_GspM"/>
</dbReference>
<evidence type="ECO:0000313" key="9">
    <source>
        <dbReference type="EMBL" id="KKO05306.1"/>
    </source>
</evidence>
<keyword evidence="8" id="KW-0472">Membrane</keyword>
<keyword evidence="6" id="KW-0653">Protein transport</keyword>
<evidence type="ECO:0000256" key="4">
    <source>
        <dbReference type="ARBA" id="ARBA00022519"/>
    </source>
</evidence>
<dbReference type="SUPFAM" id="SSF103054">
    <property type="entry name" value="General secretion pathway protein M, EpsM"/>
    <property type="match status" value="1"/>
</dbReference>
<comment type="caution">
    <text evidence="9">The sequence shown here is derived from an EMBL/GenBank/DDBJ whole genome shotgun (WGS) entry which is preliminary data.</text>
</comment>
<evidence type="ECO:0000256" key="1">
    <source>
        <dbReference type="ARBA" id="ARBA00004377"/>
    </source>
</evidence>
<evidence type="ECO:0008006" key="10">
    <source>
        <dbReference type="Google" id="ProtNLM"/>
    </source>
</evidence>
<keyword evidence="5" id="KW-0812">Transmembrane</keyword>
<dbReference type="GO" id="GO:0015628">
    <property type="term" value="P:protein secretion by the type II secretion system"/>
    <property type="evidence" value="ECO:0007669"/>
    <property type="project" value="InterPro"/>
</dbReference>
<dbReference type="GO" id="GO:0015627">
    <property type="term" value="C:type II protein secretion system complex"/>
    <property type="evidence" value="ECO:0007669"/>
    <property type="project" value="InterPro"/>
</dbReference>
<organism evidence="9">
    <name type="scientific">marine sediment metagenome</name>
    <dbReference type="NCBI Taxonomy" id="412755"/>
    <lineage>
        <taxon>unclassified sequences</taxon>
        <taxon>metagenomes</taxon>
        <taxon>ecological metagenomes</taxon>
    </lineage>
</organism>
<accession>A0A0F9VJQ0</accession>
<dbReference type="AlphaFoldDB" id="A0A0F9VJQ0"/>
<evidence type="ECO:0000256" key="6">
    <source>
        <dbReference type="ARBA" id="ARBA00022927"/>
    </source>
</evidence>
<evidence type="ECO:0000256" key="5">
    <source>
        <dbReference type="ARBA" id="ARBA00022692"/>
    </source>
</evidence>
<keyword evidence="2" id="KW-0813">Transport</keyword>
<comment type="subcellular location">
    <subcellularLocation>
        <location evidence="1">Cell inner membrane</location>
        <topology evidence="1">Single-pass membrane protein</topology>
    </subcellularLocation>
</comment>
<protein>
    <recommendedName>
        <fullName evidence="10">Type II secretion system protein M</fullName>
    </recommendedName>
</protein>
<name>A0A0F9VJQ0_9ZZZZ</name>
<keyword evidence="3" id="KW-1003">Cell membrane</keyword>
<dbReference type="Pfam" id="PF04612">
    <property type="entry name" value="T2SSM"/>
    <property type="match status" value="1"/>
</dbReference>
<evidence type="ECO:0000256" key="3">
    <source>
        <dbReference type="ARBA" id="ARBA00022475"/>
    </source>
</evidence>
<sequence length="161" mass="16938">MKVRAWLQLKTPREQLILLAGLSVVLTYLVWLLLWQPMSQARALSAQRVANAEQSLLSVRVLAQELASARASAASGNSGTGGNLAQSLDESASALGLRIASLEPSADNSSVAVRLNDVSMATVLAWLSDVESSGVMSIDALTLSPVQTPGNVTVSLRLRGN</sequence>
<gene>
    <name evidence="9" type="ORF">LCGC14_0075770</name>
</gene>
<keyword evidence="4" id="KW-0997">Cell inner membrane</keyword>
<evidence type="ECO:0000256" key="7">
    <source>
        <dbReference type="ARBA" id="ARBA00022989"/>
    </source>
</evidence>
<dbReference type="InterPro" id="IPR023229">
    <property type="entry name" value="T2SS_M_periplasmic_sf"/>
</dbReference>
<keyword evidence="7" id="KW-1133">Transmembrane helix</keyword>
<proteinExistence type="predicted"/>
<dbReference type="PIRSF" id="PIRSF006291">
    <property type="entry name" value="GspM"/>
    <property type="match status" value="1"/>
</dbReference>